<accession>A0A7V3YMX4</accession>
<dbReference type="EMBL" id="DTEN01000322">
    <property type="protein sequence ID" value="HGI75594.1"/>
    <property type="molecule type" value="Genomic_DNA"/>
</dbReference>
<dbReference type="GO" id="GO:0000272">
    <property type="term" value="P:polysaccharide catabolic process"/>
    <property type="evidence" value="ECO:0007669"/>
    <property type="project" value="UniProtKB-KW"/>
</dbReference>
<dbReference type="Gene3D" id="2.60.120.180">
    <property type="match status" value="1"/>
</dbReference>
<protein>
    <recommendedName>
        <fullName evidence="4">Endoglucanase</fullName>
    </recommendedName>
</protein>
<evidence type="ECO:0000313" key="3">
    <source>
        <dbReference type="EMBL" id="HGI75594.1"/>
    </source>
</evidence>
<sequence>MEKFGIAVIVCFFFCIFAEASVVVTATGENRYPWVSLDLDGDGQIEWILEGNLWNVCSADGQVTMIWDDKTLSVSIRLTNVFQEQPSGWVNGYPEIWYGAKVWNTLGPALDGPVPLPKKLRDLRDISVTVEYEVRRLDPHLPYNLCLETWLTKDTERGRTVRSDEVEIMIWLDYRNMRGAGTLVGQTTISGRVYDVWYEERCGSGGWEYFAFIPRNPSPCGTVTIWWGPFLQEAMKYSRRSNWLDLYFTSIELGSEFGAPHYLRRNDLDWEVRSFVISCGQRNILGVETQ</sequence>
<proteinExistence type="inferred from homology"/>
<reference evidence="3" key="1">
    <citation type="journal article" date="2020" name="mSystems">
        <title>Genome- and Community-Level Interaction Insights into Carbon Utilization and Element Cycling Functions of Hydrothermarchaeota in Hydrothermal Sediment.</title>
        <authorList>
            <person name="Zhou Z."/>
            <person name="Liu Y."/>
            <person name="Xu W."/>
            <person name="Pan J."/>
            <person name="Luo Z.H."/>
            <person name="Li M."/>
        </authorList>
    </citation>
    <scope>NUCLEOTIDE SEQUENCE [LARGE SCALE GENOMIC DNA]</scope>
    <source>
        <strain evidence="3">SpSt-716</strain>
    </source>
</reference>
<dbReference type="AlphaFoldDB" id="A0A7V3YMX4"/>
<dbReference type="InterPro" id="IPR013319">
    <property type="entry name" value="GH11/12"/>
</dbReference>
<dbReference type="InterPro" id="IPR013320">
    <property type="entry name" value="ConA-like_dom_sf"/>
</dbReference>
<dbReference type="GO" id="GO:0008810">
    <property type="term" value="F:cellulase activity"/>
    <property type="evidence" value="ECO:0007669"/>
    <property type="project" value="InterPro"/>
</dbReference>
<keyword evidence="2" id="KW-0624">Polysaccharide degradation</keyword>
<comment type="caution">
    <text evidence="3">The sequence shown here is derived from an EMBL/GenBank/DDBJ whole genome shotgun (WGS) entry which is preliminary data.</text>
</comment>
<name>A0A7V3YMX4_9BACT</name>
<organism evidence="3">
    <name type="scientific">Candidatus Caldatribacterium californiense</name>
    <dbReference type="NCBI Taxonomy" id="1454726"/>
    <lineage>
        <taxon>Bacteria</taxon>
        <taxon>Pseudomonadati</taxon>
        <taxon>Atribacterota</taxon>
        <taxon>Atribacteria</taxon>
        <taxon>Atribacterales</taxon>
        <taxon>Candidatus Caldatribacteriaceae</taxon>
        <taxon>Candidatus Caldatribacterium</taxon>
    </lineage>
</organism>
<dbReference type="SUPFAM" id="SSF49899">
    <property type="entry name" value="Concanavalin A-like lectins/glucanases"/>
    <property type="match status" value="1"/>
</dbReference>
<gene>
    <name evidence="3" type="ORF">ENU96_07965</name>
</gene>
<evidence type="ECO:0008006" key="4">
    <source>
        <dbReference type="Google" id="ProtNLM"/>
    </source>
</evidence>
<comment type="similarity">
    <text evidence="1 2">Belongs to the glycosyl hydrolase 12 (cellulase H) family.</text>
</comment>
<dbReference type="InterPro" id="IPR002594">
    <property type="entry name" value="GH12"/>
</dbReference>
<evidence type="ECO:0000256" key="1">
    <source>
        <dbReference type="ARBA" id="ARBA00005519"/>
    </source>
</evidence>
<keyword evidence="2" id="KW-0326">Glycosidase</keyword>
<keyword evidence="2" id="KW-0378">Hydrolase</keyword>
<dbReference type="Pfam" id="PF01670">
    <property type="entry name" value="Glyco_hydro_12"/>
    <property type="match status" value="1"/>
</dbReference>
<evidence type="ECO:0000256" key="2">
    <source>
        <dbReference type="RuleBase" id="RU361163"/>
    </source>
</evidence>
<keyword evidence="2" id="KW-0119">Carbohydrate metabolism</keyword>